<dbReference type="Gene3D" id="3.40.50.880">
    <property type="match status" value="1"/>
</dbReference>
<name>A0ABS7BS35_9SPHN</name>
<dbReference type="PROSITE" id="PS51276">
    <property type="entry name" value="PEPTIDASE_C56_PFPI"/>
    <property type="match status" value="1"/>
</dbReference>
<reference evidence="3 4" key="1">
    <citation type="submission" date="2021-07" db="EMBL/GenBank/DDBJ databases">
        <title>Sphingomonas sp.</title>
        <authorList>
            <person name="Feng G."/>
            <person name="Li J."/>
            <person name="Pan M."/>
        </authorList>
    </citation>
    <scope>NUCLEOTIDE SEQUENCE [LARGE SCALE GENOMIC DNA]</scope>
    <source>
        <strain evidence="3 4">RRHST34</strain>
    </source>
</reference>
<keyword evidence="4" id="KW-1185">Reference proteome</keyword>
<dbReference type="InterPro" id="IPR002818">
    <property type="entry name" value="DJ-1/PfpI"/>
</dbReference>
<evidence type="ECO:0000313" key="3">
    <source>
        <dbReference type="EMBL" id="MBW6532234.1"/>
    </source>
</evidence>
<evidence type="ECO:0000313" key="4">
    <source>
        <dbReference type="Proteomes" id="UP000759103"/>
    </source>
</evidence>
<proteinExistence type="inferred from homology"/>
<accession>A0ABS7BS35</accession>
<comment type="similarity">
    <text evidence="1">Belongs to the peptidase C56 family.</text>
</comment>
<dbReference type="NCBIfam" id="TIGR01382">
    <property type="entry name" value="PfpI"/>
    <property type="match status" value="1"/>
</dbReference>
<gene>
    <name evidence="3" type="ORF">KZ820_15940</name>
</gene>
<organism evidence="3 4">
    <name type="scientific">Sphingomonas citri</name>
    <dbReference type="NCBI Taxonomy" id="2862499"/>
    <lineage>
        <taxon>Bacteria</taxon>
        <taxon>Pseudomonadati</taxon>
        <taxon>Pseudomonadota</taxon>
        <taxon>Alphaproteobacteria</taxon>
        <taxon>Sphingomonadales</taxon>
        <taxon>Sphingomonadaceae</taxon>
        <taxon>Sphingomonas</taxon>
    </lineage>
</organism>
<comment type="caution">
    <text evidence="3">The sequence shown here is derived from an EMBL/GenBank/DDBJ whole genome shotgun (WGS) entry which is preliminary data.</text>
</comment>
<dbReference type="CDD" id="cd03134">
    <property type="entry name" value="GATase1_PfpI_like"/>
    <property type="match status" value="1"/>
</dbReference>
<keyword evidence="3" id="KW-0315">Glutamine amidotransferase</keyword>
<protein>
    <submittedName>
        <fullName evidence="3">Type 1 glutamine amidotransferase</fullName>
    </submittedName>
</protein>
<dbReference type="InterPro" id="IPR006286">
    <property type="entry name" value="C56_PfpI-like"/>
</dbReference>
<dbReference type="RefSeq" id="WP_183921761.1">
    <property type="nucleotide sequence ID" value="NZ_JAHXZN010000006.1"/>
</dbReference>
<evidence type="ECO:0000256" key="1">
    <source>
        <dbReference type="ARBA" id="ARBA00008542"/>
    </source>
</evidence>
<evidence type="ECO:0000259" key="2">
    <source>
        <dbReference type="Pfam" id="PF01965"/>
    </source>
</evidence>
<dbReference type="Proteomes" id="UP000759103">
    <property type="component" value="Unassembled WGS sequence"/>
</dbReference>
<dbReference type="SUPFAM" id="SSF52317">
    <property type="entry name" value="Class I glutamine amidotransferase-like"/>
    <property type="match status" value="1"/>
</dbReference>
<dbReference type="PANTHER" id="PTHR42733:SF12">
    <property type="entry name" value="PROTEINASE"/>
    <property type="match status" value="1"/>
</dbReference>
<dbReference type="EMBL" id="JAHXZN010000006">
    <property type="protein sequence ID" value="MBW6532234.1"/>
    <property type="molecule type" value="Genomic_DNA"/>
</dbReference>
<dbReference type="PANTHER" id="PTHR42733">
    <property type="entry name" value="DJ-1 PROTEIN"/>
    <property type="match status" value="1"/>
</dbReference>
<dbReference type="InterPro" id="IPR029062">
    <property type="entry name" value="Class_I_gatase-like"/>
</dbReference>
<dbReference type="Pfam" id="PF01965">
    <property type="entry name" value="DJ-1_PfpI"/>
    <property type="match status" value="1"/>
</dbReference>
<sequence>MADLSQARVLMLAADGFETVELFEPRQALEAAGVTVTLASIKRDPIQGMKQDINQAETATPDLTLDEVEVDDYDALVLPGGVANPDKLRVEAKAVQIVQDFMDEDKIVAAICHAPWLLAEADVIDGRRLTGFESIRTDLENAGGEVVDEEVVVDDNLITSRKPDDIPAFNKAILAALTEELGADEEEEEEA</sequence>
<feature type="domain" description="DJ-1/PfpI" evidence="2">
    <location>
        <begin position="8"/>
        <end position="175"/>
    </location>
</feature>